<sequence length="97" mass="10205">TGSSSRSSTSYTRSSSHGLEFLAAAAAVVSLSSTSLTLTMSAWSQMLKILVRASSRDGHNASLRFGSYERSAPASLATFMACRCVVRQGSAIKLIDP</sequence>
<proteinExistence type="predicted"/>
<keyword evidence="1" id="KW-1133">Transmembrane helix</keyword>
<evidence type="ECO:0000256" key="1">
    <source>
        <dbReference type="SAM" id="Phobius"/>
    </source>
</evidence>
<accession>A0A8R7QHS3</accession>
<dbReference type="AlphaFoldDB" id="A0A8R7QHS3"/>
<evidence type="ECO:0000313" key="3">
    <source>
        <dbReference type="Proteomes" id="UP000015106"/>
    </source>
</evidence>
<reference evidence="2" key="3">
    <citation type="submission" date="2022-06" db="UniProtKB">
        <authorList>
            <consortium name="EnsemblPlants"/>
        </authorList>
    </citation>
    <scope>IDENTIFICATION</scope>
</reference>
<keyword evidence="1" id="KW-0472">Membrane</keyword>
<reference evidence="2" key="2">
    <citation type="submission" date="2018-03" db="EMBL/GenBank/DDBJ databases">
        <title>The Triticum urartu genome reveals the dynamic nature of wheat genome evolution.</title>
        <authorList>
            <person name="Ling H."/>
            <person name="Ma B."/>
            <person name="Shi X."/>
            <person name="Liu H."/>
            <person name="Dong L."/>
            <person name="Sun H."/>
            <person name="Cao Y."/>
            <person name="Gao Q."/>
            <person name="Zheng S."/>
            <person name="Li Y."/>
            <person name="Yu Y."/>
            <person name="Du H."/>
            <person name="Qi M."/>
            <person name="Li Y."/>
            <person name="Yu H."/>
            <person name="Cui Y."/>
            <person name="Wang N."/>
            <person name="Chen C."/>
            <person name="Wu H."/>
            <person name="Zhao Y."/>
            <person name="Zhang J."/>
            <person name="Li Y."/>
            <person name="Zhou W."/>
            <person name="Zhang B."/>
            <person name="Hu W."/>
            <person name="Eijk M."/>
            <person name="Tang J."/>
            <person name="Witsenboer H."/>
            <person name="Zhao S."/>
            <person name="Li Z."/>
            <person name="Zhang A."/>
            <person name="Wang D."/>
            <person name="Liang C."/>
        </authorList>
    </citation>
    <scope>NUCLEOTIDE SEQUENCE [LARGE SCALE GENOMIC DNA]</scope>
    <source>
        <strain evidence="2">cv. G1812</strain>
    </source>
</reference>
<dbReference type="Proteomes" id="UP000015106">
    <property type="component" value="Chromosome 5"/>
</dbReference>
<dbReference type="Gramene" id="TuG1812G0500003214.01.T01">
    <property type="protein sequence ID" value="TuG1812G0500003214.01.T01"/>
    <property type="gene ID" value="TuG1812G0500003214.01"/>
</dbReference>
<keyword evidence="3" id="KW-1185">Reference proteome</keyword>
<reference evidence="3" key="1">
    <citation type="journal article" date="2013" name="Nature">
        <title>Draft genome of the wheat A-genome progenitor Triticum urartu.</title>
        <authorList>
            <person name="Ling H.Q."/>
            <person name="Zhao S."/>
            <person name="Liu D."/>
            <person name="Wang J."/>
            <person name="Sun H."/>
            <person name="Zhang C."/>
            <person name="Fan H."/>
            <person name="Li D."/>
            <person name="Dong L."/>
            <person name="Tao Y."/>
            <person name="Gao C."/>
            <person name="Wu H."/>
            <person name="Li Y."/>
            <person name="Cui Y."/>
            <person name="Guo X."/>
            <person name="Zheng S."/>
            <person name="Wang B."/>
            <person name="Yu K."/>
            <person name="Liang Q."/>
            <person name="Yang W."/>
            <person name="Lou X."/>
            <person name="Chen J."/>
            <person name="Feng M."/>
            <person name="Jian J."/>
            <person name="Zhang X."/>
            <person name="Luo G."/>
            <person name="Jiang Y."/>
            <person name="Liu J."/>
            <person name="Wang Z."/>
            <person name="Sha Y."/>
            <person name="Zhang B."/>
            <person name="Wu H."/>
            <person name="Tang D."/>
            <person name="Shen Q."/>
            <person name="Xue P."/>
            <person name="Zou S."/>
            <person name="Wang X."/>
            <person name="Liu X."/>
            <person name="Wang F."/>
            <person name="Yang Y."/>
            <person name="An X."/>
            <person name="Dong Z."/>
            <person name="Zhang K."/>
            <person name="Zhang X."/>
            <person name="Luo M.C."/>
            <person name="Dvorak J."/>
            <person name="Tong Y."/>
            <person name="Wang J."/>
            <person name="Yang H."/>
            <person name="Li Z."/>
            <person name="Wang D."/>
            <person name="Zhang A."/>
            <person name="Wang J."/>
        </authorList>
    </citation>
    <scope>NUCLEOTIDE SEQUENCE</scope>
    <source>
        <strain evidence="3">cv. G1812</strain>
    </source>
</reference>
<keyword evidence="1" id="KW-0812">Transmembrane</keyword>
<feature type="transmembrane region" description="Helical" evidence="1">
    <location>
        <begin position="21"/>
        <end position="43"/>
    </location>
</feature>
<protein>
    <submittedName>
        <fullName evidence="2">Uncharacterized protein</fullName>
    </submittedName>
</protein>
<organism evidence="2 3">
    <name type="scientific">Triticum urartu</name>
    <name type="common">Red wild einkorn</name>
    <name type="synonym">Crithodium urartu</name>
    <dbReference type="NCBI Taxonomy" id="4572"/>
    <lineage>
        <taxon>Eukaryota</taxon>
        <taxon>Viridiplantae</taxon>
        <taxon>Streptophyta</taxon>
        <taxon>Embryophyta</taxon>
        <taxon>Tracheophyta</taxon>
        <taxon>Spermatophyta</taxon>
        <taxon>Magnoliopsida</taxon>
        <taxon>Liliopsida</taxon>
        <taxon>Poales</taxon>
        <taxon>Poaceae</taxon>
        <taxon>BOP clade</taxon>
        <taxon>Pooideae</taxon>
        <taxon>Triticodae</taxon>
        <taxon>Triticeae</taxon>
        <taxon>Triticinae</taxon>
        <taxon>Triticum</taxon>
    </lineage>
</organism>
<evidence type="ECO:0000313" key="2">
    <source>
        <dbReference type="EnsemblPlants" id="TuG1812G0500003214.01.T01"/>
    </source>
</evidence>
<dbReference type="EnsemblPlants" id="TuG1812G0500003214.01.T01">
    <property type="protein sequence ID" value="TuG1812G0500003214.01.T01"/>
    <property type="gene ID" value="TuG1812G0500003214.01"/>
</dbReference>
<name>A0A8R7QHS3_TRIUA</name>